<dbReference type="InterPro" id="IPR009057">
    <property type="entry name" value="Homeodomain-like_sf"/>
</dbReference>
<evidence type="ECO:0000256" key="2">
    <source>
        <dbReference type="ARBA" id="ARBA00023242"/>
    </source>
</evidence>
<dbReference type="GO" id="GO:0005634">
    <property type="term" value="C:nucleus"/>
    <property type="evidence" value="ECO:0007669"/>
    <property type="project" value="UniProtKB-SubCell"/>
</dbReference>
<evidence type="ECO:0000313" key="7">
    <source>
        <dbReference type="Proteomes" id="UP000291084"/>
    </source>
</evidence>
<dbReference type="PANTHER" id="PTHR46993">
    <property type="entry name" value="MYB TRANSCRIPTION FACTOR"/>
    <property type="match status" value="1"/>
</dbReference>
<dbReference type="OrthoDB" id="608866at2759"/>
<evidence type="ECO:0000259" key="4">
    <source>
        <dbReference type="PROSITE" id="PS50090"/>
    </source>
</evidence>
<dbReference type="PANTHER" id="PTHR46993:SF6">
    <property type="entry name" value="MYB TRANSCRIPTION FACTOR"/>
    <property type="match status" value="1"/>
</dbReference>
<feature type="compositionally biased region" description="Polar residues" evidence="3">
    <location>
        <begin position="398"/>
        <end position="411"/>
    </location>
</feature>
<keyword evidence="2" id="KW-0539">Nucleus</keyword>
<dbReference type="InterPro" id="IPR017930">
    <property type="entry name" value="Myb_dom"/>
</dbReference>
<proteinExistence type="predicted"/>
<dbReference type="CDD" id="cd11660">
    <property type="entry name" value="SANT_TRF"/>
    <property type="match status" value="1"/>
</dbReference>
<dbReference type="PROSITE" id="PS51294">
    <property type="entry name" value="HTH_MYB"/>
    <property type="match status" value="1"/>
</dbReference>
<name>A0A0S3S5V6_PHAAN</name>
<protein>
    <recommendedName>
        <fullName evidence="8">Myb-like domain-containing protein</fullName>
    </recommendedName>
</protein>
<sequence length="494" mass="55420">MDTDISRWVMEFLLRSSVPDSLIQKALIVLPLSGADSRLKKTLLLRTLRTLLLKASLSETALQIFEHLEELDGDSTSVALRRAYLAVAVECTVKYLAAAPDDPEGVFSGAVKRIWRGRVAALEARRSGLVSGELAQWRDDVEAALGDSRACERLADFNSRREAMKEVRAYLKEAWESMGPSFLESVAAMSKGLTKEKEDFVISGDRCDNDQDKGNNGDHGCMEGVAMHDENQTKQQLEEKIEANQEVGGCDLPLQGDKVIQKRNLRVKHKHSALRACHRGVKINYSEEGRSKHDSVPSSEVKEVRESLKSSSYDLRALVKDPLPDALHLSEAIRSKLATSDTNIEPPIEKQSPNVDLPDPDVCQTIVLFQPNDANLGKKSSVCCSDLHQPNLMERNRSAQTSEWNDSIDNSPQARQPKRRKRRWSSLEEETLRAGVKMFGEGNWATIKSFYSNIFDNRSGVSNIFPKMLCCVSSWKYTCNIKLILEKQLFLRLI</sequence>
<dbReference type="AlphaFoldDB" id="A0A0S3S5V6"/>
<comment type="subcellular location">
    <subcellularLocation>
        <location evidence="1">Nucleus</location>
    </subcellularLocation>
</comment>
<organism evidence="6 7">
    <name type="scientific">Vigna angularis var. angularis</name>
    <dbReference type="NCBI Taxonomy" id="157739"/>
    <lineage>
        <taxon>Eukaryota</taxon>
        <taxon>Viridiplantae</taxon>
        <taxon>Streptophyta</taxon>
        <taxon>Embryophyta</taxon>
        <taxon>Tracheophyta</taxon>
        <taxon>Spermatophyta</taxon>
        <taxon>Magnoliopsida</taxon>
        <taxon>eudicotyledons</taxon>
        <taxon>Gunneridae</taxon>
        <taxon>Pentapetalae</taxon>
        <taxon>rosids</taxon>
        <taxon>fabids</taxon>
        <taxon>Fabales</taxon>
        <taxon>Fabaceae</taxon>
        <taxon>Papilionoideae</taxon>
        <taxon>50 kb inversion clade</taxon>
        <taxon>NPAAA clade</taxon>
        <taxon>indigoferoid/millettioid clade</taxon>
        <taxon>Phaseoleae</taxon>
        <taxon>Vigna</taxon>
    </lineage>
</organism>
<evidence type="ECO:0000256" key="1">
    <source>
        <dbReference type="ARBA" id="ARBA00004123"/>
    </source>
</evidence>
<dbReference type="InterPro" id="IPR001005">
    <property type="entry name" value="SANT/Myb"/>
</dbReference>
<evidence type="ECO:0000256" key="3">
    <source>
        <dbReference type="SAM" id="MobiDB-lite"/>
    </source>
</evidence>
<dbReference type="PROSITE" id="PS50090">
    <property type="entry name" value="MYB_LIKE"/>
    <property type="match status" value="1"/>
</dbReference>
<keyword evidence="7" id="KW-1185">Reference proteome</keyword>
<evidence type="ECO:0000259" key="5">
    <source>
        <dbReference type="PROSITE" id="PS51294"/>
    </source>
</evidence>
<feature type="domain" description="Myb-like" evidence="4">
    <location>
        <begin position="416"/>
        <end position="460"/>
    </location>
</feature>
<feature type="domain" description="HTH myb-type" evidence="5">
    <location>
        <begin position="416"/>
        <end position="462"/>
    </location>
</feature>
<reference evidence="6 7" key="1">
    <citation type="journal article" date="2015" name="Sci. Rep.">
        <title>The power of single molecule real-time sequencing technology in the de novo assembly of a eukaryotic genome.</title>
        <authorList>
            <person name="Sakai H."/>
            <person name="Naito K."/>
            <person name="Ogiso-Tanaka E."/>
            <person name="Takahashi Y."/>
            <person name="Iseki K."/>
            <person name="Muto C."/>
            <person name="Satou K."/>
            <person name="Teruya K."/>
            <person name="Shiroma A."/>
            <person name="Shimoji M."/>
            <person name="Hirano T."/>
            <person name="Itoh T."/>
            <person name="Kaga A."/>
            <person name="Tomooka N."/>
        </authorList>
    </citation>
    <scope>NUCLEOTIDE SEQUENCE [LARGE SCALE GENOMIC DNA]</scope>
    <source>
        <strain evidence="7">cv. Shumari</strain>
    </source>
</reference>
<gene>
    <name evidence="6" type="primary">Vigan.05G169300</name>
    <name evidence="6" type="ORF">VIGAN_05169300</name>
</gene>
<feature type="region of interest" description="Disordered" evidence="3">
    <location>
        <begin position="397"/>
        <end position="424"/>
    </location>
</feature>
<dbReference type="Gene3D" id="1.10.10.60">
    <property type="entry name" value="Homeodomain-like"/>
    <property type="match status" value="1"/>
</dbReference>
<dbReference type="SUPFAM" id="SSF46689">
    <property type="entry name" value="Homeodomain-like"/>
    <property type="match status" value="1"/>
</dbReference>
<evidence type="ECO:0000313" key="6">
    <source>
        <dbReference type="EMBL" id="BAT88241.1"/>
    </source>
</evidence>
<accession>A0A0S3S5V6</accession>
<evidence type="ECO:0008006" key="8">
    <source>
        <dbReference type="Google" id="ProtNLM"/>
    </source>
</evidence>
<dbReference type="EMBL" id="AP015038">
    <property type="protein sequence ID" value="BAT88241.1"/>
    <property type="molecule type" value="Genomic_DNA"/>
</dbReference>
<dbReference type="Proteomes" id="UP000291084">
    <property type="component" value="Chromosome 5"/>
</dbReference>